<evidence type="ECO:0000256" key="6">
    <source>
        <dbReference type="ARBA" id="ARBA00022840"/>
    </source>
</evidence>
<name>A0A387FXS8_9HYPH</name>
<dbReference type="Gene3D" id="3.40.50.300">
    <property type="entry name" value="P-loop containing nucleotide triphosphate hydrolases"/>
    <property type="match status" value="1"/>
</dbReference>
<keyword evidence="4" id="KW-1003">Cell membrane</keyword>
<dbReference type="InterPro" id="IPR003439">
    <property type="entry name" value="ABC_transporter-like_ATP-bd"/>
</dbReference>
<evidence type="ECO:0000256" key="4">
    <source>
        <dbReference type="ARBA" id="ARBA00022475"/>
    </source>
</evidence>
<dbReference type="PANTHER" id="PTHR43166">
    <property type="entry name" value="AMINO ACID IMPORT ATP-BINDING PROTEIN"/>
    <property type="match status" value="1"/>
</dbReference>
<gene>
    <name evidence="10" type="ORF">CCGE525_31360</name>
</gene>
<comment type="similarity">
    <text evidence="2">Belongs to the ABC transporter superfamily.</text>
</comment>
<evidence type="ECO:0000256" key="7">
    <source>
        <dbReference type="ARBA" id="ARBA00022970"/>
    </source>
</evidence>
<keyword evidence="6 10" id="KW-0067">ATP-binding</keyword>
<dbReference type="GO" id="GO:0005524">
    <property type="term" value="F:ATP binding"/>
    <property type="evidence" value="ECO:0007669"/>
    <property type="project" value="UniProtKB-KW"/>
</dbReference>
<keyword evidence="8" id="KW-0472">Membrane</keyword>
<dbReference type="PROSITE" id="PS00211">
    <property type="entry name" value="ABC_TRANSPORTER_1"/>
    <property type="match status" value="1"/>
</dbReference>
<dbReference type="SUPFAM" id="SSF52540">
    <property type="entry name" value="P-loop containing nucleoside triphosphate hydrolases"/>
    <property type="match status" value="1"/>
</dbReference>
<evidence type="ECO:0000259" key="9">
    <source>
        <dbReference type="PROSITE" id="PS50893"/>
    </source>
</evidence>
<evidence type="ECO:0000313" key="11">
    <source>
        <dbReference type="Proteomes" id="UP000282195"/>
    </source>
</evidence>
<dbReference type="AlphaFoldDB" id="A0A387FXS8"/>
<dbReference type="EMBL" id="CP032695">
    <property type="protein sequence ID" value="AYG63188.1"/>
    <property type="molecule type" value="Genomic_DNA"/>
</dbReference>
<dbReference type="CDD" id="cd03262">
    <property type="entry name" value="ABC_HisP_GlnQ"/>
    <property type="match status" value="1"/>
</dbReference>
<accession>A0A387FXS8</accession>
<dbReference type="SMART" id="SM00382">
    <property type="entry name" value="AAA"/>
    <property type="match status" value="1"/>
</dbReference>
<evidence type="ECO:0000256" key="8">
    <source>
        <dbReference type="ARBA" id="ARBA00023136"/>
    </source>
</evidence>
<proteinExistence type="inferred from homology"/>
<dbReference type="PIRSF" id="PIRSF039085">
    <property type="entry name" value="ABC_ATPase_HisP"/>
    <property type="match status" value="1"/>
</dbReference>
<dbReference type="InterPro" id="IPR003593">
    <property type="entry name" value="AAA+_ATPase"/>
</dbReference>
<dbReference type="KEGG" id="rjg:CCGE525_31360"/>
<keyword evidence="11" id="KW-1185">Reference proteome</keyword>
<evidence type="ECO:0000256" key="2">
    <source>
        <dbReference type="ARBA" id="ARBA00005417"/>
    </source>
</evidence>
<evidence type="ECO:0000256" key="3">
    <source>
        <dbReference type="ARBA" id="ARBA00022448"/>
    </source>
</evidence>
<dbReference type="Proteomes" id="UP000282195">
    <property type="component" value="Plasmid pRCCGE525c"/>
</dbReference>
<dbReference type="PANTHER" id="PTHR43166:SF9">
    <property type="entry name" value="GLUTAMATE_ASPARTATE IMPORT ATP-BINDING PROTEIN GLTL"/>
    <property type="match status" value="1"/>
</dbReference>
<keyword evidence="7" id="KW-0029">Amino-acid transport</keyword>
<evidence type="ECO:0000256" key="1">
    <source>
        <dbReference type="ARBA" id="ARBA00004202"/>
    </source>
</evidence>
<comment type="subcellular location">
    <subcellularLocation>
        <location evidence="1">Cell membrane</location>
        <topology evidence="1">Peripheral membrane protein</topology>
    </subcellularLocation>
</comment>
<dbReference type="OrthoDB" id="9802264at2"/>
<protein>
    <submittedName>
        <fullName evidence="10">Amino acid ABC transporter ATP-binding protein</fullName>
    </submittedName>
</protein>
<reference evidence="10 11" key="1">
    <citation type="submission" date="2018-10" db="EMBL/GenBank/DDBJ databases">
        <title>Rhizobium etli, R. leguminosarum and a new Rhizobium genospecies from Phaseolus dumosus.</title>
        <authorList>
            <person name="Ramirez-Puebla S.T."/>
            <person name="Rogel-Hernandez M.A."/>
            <person name="Guerrero G."/>
            <person name="Ormeno-Orrillo E."/>
            <person name="Martinez-Romero J.C."/>
            <person name="Negrete-Yankelevich S."/>
            <person name="Martinez-Romero E."/>
        </authorList>
    </citation>
    <scope>NUCLEOTIDE SEQUENCE [LARGE SCALE GENOMIC DNA]</scope>
    <source>
        <strain evidence="10 11">CCGE525</strain>
        <plasmid evidence="11">prccge525c</plasmid>
    </source>
</reference>
<organism evidence="10 11">
    <name type="scientific">Rhizobium jaguaris</name>
    <dbReference type="NCBI Taxonomy" id="1312183"/>
    <lineage>
        <taxon>Bacteria</taxon>
        <taxon>Pseudomonadati</taxon>
        <taxon>Pseudomonadota</taxon>
        <taxon>Alphaproteobacteria</taxon>
        <taxon>Hyphomicrobiales</taxon>
        <taxon>Rhizobiaceae</taxon>
        <taxon>Rhizobium/Agrobacterium group</taxon>
        <taxon>Rhizobium</taxon>
    </lineage>
</organism>
<dbReference type="GO" id="GO:0005886">
    <property type="term" value="C:plasma membrane"/>
    <property type="evidence" value="ECO:0007669"/>
    <property type="project" value="UniProtKB-SubCell"/>
</dbReference>
<dbReference type="PROSITE" id="PS50893">
    <property type="entry name" value="ABC_TRANSPORTER_2"/>
    <property type="match status" value="1"/>
</dbReference>
<sequence length="249" mass="27813">MTQAVLEFDNVVKRFGKRTILNGISMQVRSGEIVCFIGPSGTGKSTLLRCVNGLEDIQSGEIRFEGRPVLAHERGAITTVRRRIGMIFQHFNLYPHLTALQNVVLASVVVHKQDRKTVEARAKALFERVRLSHRMNAYPAQMSGGEQQRVAIARALCAEPHILLFDEPTSALDPETVGEVLGVMRDLAREGRTMLVVTHEIRFAADVGTRMIFMDEGKIVEDREPRALIANPTSERARRFLSTITAEAH</sequence>
<dbReference type="FunFam" id="3.40.50.300:FF:000020">
    <property type="entry name" value="Amino acid ABC transporter ATP-binding component"/>
    <property type="match status" value="1"/>
</dbReference>
<keyword evidence="3" id="KW-0813">Transport</keyword>
<feature type="domain" description="ABC transporter" evidence="9">
    <location>
        <begin position="6"/>
        <end position="241"/>
    </location>
</feature>
<evidence type="ECO:0000256" key="5">
    <source>
        <dbReference type="ARBA" id="ARBA00022741"/>
    </source>
</evidence>
<dbReference type="GO" id="GO:0015424">
    <property type="term" value="F:ABC-type amino acid transporter activity"/>
    <property type="evidence" value="ECO:0007669"/>
    <property type="project" value="InterPro"/>
</dbReference>
<keyword evidence="5" id="KW-0547">Nucleotide-binding</keyword>
<dbReference type="InterPro" id="IPR050086">
    <property type="entry name" value="MetN_ABC_transporter-like"/>
</dbReference>
<dbReference type="InterPro" id="IPR017871">
    <property type="entry name" value="ABC_transporter-like_CS"/>
</dbReference>
<dbReference type="InterPro" id="IPR030679">
    <property type="entry name" value="ABC_ATPase_HisP-typ"/>
</dbReference>
<evidence type="ECO:0000313" key="10">
    <source>
        <dbReference type="EMBL" id="AYG63188.1"/>
    </source>
</evidence>
<dbReference type="RefSeq" id="WP_120708096.1">
    <property type="nucleotide sequence ID" value="NZ_CP032695.1"/>
</dbReference>
<dbReference type="InterPro" id="IPR027417">
    <property type="entry name" value="P-loop_NTPase"/>
</dbReference>
<dbReference type="Pfam" id="PF00005">
    <property type="entry name" value="ABC_tran"/>
    <property type="match status" value="1"/>
</dbReference>
<dbReference type="GO" id="GO:0016887">
    <property type="term" value="F:ATP hydrolysis activity"/>
    <property type="evidence" value="ECO:0007669"/>
    <property type="project" value="InterPro"/>
</dbReference>
<geneLocation type="plasmid" evidence="11">
    <name>prccge525c</name>
</geneLocation>
<keyword evidence="10" id="KW-0614">Plasmid</keyword>